<feature type="domain" description="Carbohydrate kinase PfkB" evidence="4">
    <location>
        <begin position="1"/>
        <end position="308"/>
    </location>
</feature>
<dbReference type="GO" id="GO:0016301">
    <property type="term" value="F:kinase activity"/>
    <property type="evidence" value="ECO:0007669"/>
    <property type="project" value="UniProtKB-KW"/>
</dbReference>
<comment type="caution">
    <text evidence="5">The sequence shown here is derived from an EMBL/GenBank/DDBJ whole genome shotgun (WGS) entry which is preliminary data.</text>
</comment>
<evidence type="ECO:0000256" key="3">
    <source>
        <dbReference type="ARBA" id="ARBA00022777"/>
    </source>
</evidence>
<dbReference type="SUPFAM" id="SSF53613">
    <property type="entry name" value="Ribokinase-like"/>
    <property type="match status" value="1"/>
</dbReference>
<evidence type="ECO:0000313" key="5">
    <source>
        <dbReference type="EMBL" id="EHO17140.1"/>
    </source>
</evidence>
<dbReference type="PANTHER" id="PTHR43085">
    <property type="entry name" value="HEXOKINASE FAMILY MEMBER"/>
    <property type="match status" value="1"/>
</dbReference>
<protein>
    <recommendedName>
        <fullName evidence="4">Carbohydrate kinase PfkB domain-containing protein</fullName>
    </recommendedName>
</protein>
<dbReference type="Proteomes" id="UP000018466">
    <property type="component" value="Unassembled WGS sequence"/>
</dbReference>
<dbReference type="CDD" id="cd01167">
    <property type="entry name" value="bac_FRK"/>
    <property type="match status" value="1"/>
</dbReference>
<dbReference type="Gene3D" id="3.40.1190.20">
    <property type="match status" value="1"/>
</dbReference>
<dbReference type="EMBL" id="AGEL01000006">
    <property type="protein sequence ID" value="EHO17140.1"/>
    <property type="molecule type" value="Genomic_DNA"/>
</dbReference>
<dbReference type="GeneID" id="86940514"/>
<evidence type="ECO:0000259" key="4">
    <source>
        <dbReference type="Pfam" id="PF00294"/>
    </source>
</evidence>
<organism evidence="5 6">
    <name type="scientific">Stomatobaculum longum</name>
    <dbReference type="NCBI Taxonomy" id="796942"/>
    <lineage>
        <taxon>Bacteria</taxon>
        <taxon>Bacillati</taxon>
        <taxon>Bacillota</taxon>
        <taxon>Clostridia</taxon>
        <taxon>Lachnospirales</taxon>
        <taxon>Lachnospiraceae</taxon>
        <taxon>Stomatobaculum</taxon>
    </lineage>
</organism>
<evidence type="ECO:0000256" key="1">
    <source>
        <dbReference type="ARBA" id="ARBA00010688"/>
    </source>
</evidence>
<evidence type="ECO:0000313" key="6">
    <source>
        <dbReference type="Proteomes" id="UP000018466"/>
    </source>
</evidence>
<dbReference type="PANTHER" id="PTHR43085:SF54">
    <property type="entry name" value="PUTATIVE-RELATED"/>
    <property type="match status" value="1"/>
</dbReference>
<dbReference type="Pfam" id="PF00294">
    <property type="entry name" value="PfkB"/>
    <property type="match status" value="1"/>
</dbReference>
<dbReference type="RefSeq" id="WP_009532572.1">
    <property type="nucleotide sequence ID" value="NZ_JH590862.1"/>
</dbReference>
<gene>
    <name evidence="5" type="ORF">HMPREF9623_00739</name>
</gene>
<dbReference type="InterPro" id="IPR029056">
    <property type="entry name" value="Ribokinase-like"/>
</dbReference>
<dbReference type="AlphaFoldDB" id="A0AA36Y5C8"/>
<dbReference type="InterPro" id="IPR011611">
    <property type="entry name" value="PfkB_dom"/>
</dbReference>
<dbReference type="InterPro" id="IPR050306">
    <property type="entry name" value="PfkB_Carbo_kinase"/>
</dbReference>
<accession>A0AA36Y5C8</accession>
<proteinExistence type="inferred from homology"/>
<keyword evidence="6" id="KW-1185">Reference proteome</keyword>
<name>A0AA36Y5C8_9FIRM</name>
<sequence length="322" mass="34177">MAEVVALGEVLIDFAEKSKDVEGYPTMAAHAGGAPANFLAALRNLGHSTAIIGKVGVDAFGVMLLGTLERCGIDVSGLVQDENVFTTLAFVTFNREGDRAFSFARKPGADTQLRFEEIKLSLIDQAKAFHFGTLSLTNEPVRSATRAAVAYAKAKGKLITCDPNLRLPLWRDIEDARREMLWAVSHADVVKISDEEVDFLWGCTPEEGAEKLLNVYGVSLAMVTLGPKGSYLKNRSGAFAYCAGPQVSPIDTTGAGDIFGGTALACILESGKNAAELTAEELKNIGTFASTAASLSTERSGGIASIPSREDIQARVAKLSNN</sequence>
<keyword evidence="3" id="KW-0418">Kinase</keyword>
<reference evidence="5 6" key="1">
    <citation type="submission" date="2011-10" db="EMBL/GenBank/DDBJ databases">
        <title>The Genome Sequence of Lachnospiraceae bacterium ACC2.</title>
        <authorList>
            <consortium name="The Broad Institute Genome Sequencing Platform"/>
            <person name="Earl A."/>
            <person name="Ward D."/>
            <person name="Feldgarden M."/>
            <person name="Gevers D."/>
            <person name="Sizova M."/>
            <person name="Hazen A."/>
            <person name="Epstein S."/>
            <person name="Young S.K."/>
            <person name="Zeng Q."/>
            <person name="Gargeya S."/>
            <person name="Fitzgerald M."/>
            <person name="Haas B."/>
            <person name="Abouelleil A."/>
            <person name="Alvarado L."/>
            <person name="Arachchi H.M."/>
            <person name="Berlin A."/>
            <person name="Brown A."/>
            <person name="Chapman S.B."/>
            <person name="Chen Z."/>
            <person name="Dunbar C."/>
            <person name="Freedman E."/>
            <person name="Gearin G."/>
            <person name="Goldberg J."/>
            <person name="Griggs A."/>
            <person name="Gujja S."/>
            <person name="Heiman D."/>
            <person name="Howarth C."/>
            <person name="Larson L."/>
            <person name="Lui A."/>
            <person name="MacDonald P.J.P."/>
            <person name="Montmayeur A."/>
            <person name="Murphy C."/>
            <person name="Neiman D."/>
            <person name="Pearson M."/>
            <person name="Priest M."/>
            <person name="Roberts A."/>
            <person name="Saif S."/>
            <person name="Shea T."/>
            <person name="Shenoy N."/>
            <person name="Sisk P."/>
            <person name="Stolte C."/>
            <person name="Sykes S."/>
            <person name="Wortman J."/>
            <person name="Nusbaum C."/>
            <person name="Birren B."/>
        </authorList>
    </citation>
    <scope>NUCLEOTIDE SEQUENCE [LARGE SCALE GENOMIC DNA]</scope>
    <source>
        <strain evidence="5 6">ACC2</strain>
    </source>
</reference>
<evidence type="ECO:0000256" key="2">
    <source>
        <dbReference type="ARBA" id="ARBA00022679"/>
    </source>
</evidence>
<keyword evidence="2" id="KW-0808">Transferase</keyword>
<comment type="similarity">
    <text evidence="1">Belongs to the carbohydrate kinase PfkB family.</text>
</comment>